<dbReference type="EMBL" id="JH817098">
    <property type="protein sequence ID" value="EKC32009.1"/>
    <property type="molecule type" value="Genomic_DNA"/>
</dbReference>
<dbReference type="InParanoid" id="K1QLQ5"/>
<feature type="compositionally biased region" description="Polar residues" evidence="1">
    <location>
        <begin position="483"/>
        <end position="495"/>
    </location>
</feature>
<feature type="region of interest" description="Disordered" evidence="1">
    <location>
        <begin position="29"/>
        <end position="58"/>
    </location>
</feature>
<organism evidence="2">
    <name type="scientific">Magallana gigas</name>
    <name type="common">Pacific oyster</name>
    <name type="synonym">Crassostrea gigas</name>
    <dbReference type="NCBI Taxonomy" id="29159"/>
    <lineage>
        <taxon>Eukaryota</taxon>
        <taxon>Metazoa</taxon>
        <taxon>Spiralia</taxon>
        <taxon>Lophotrochozoa</taxon>
        <taxon>Mollusca</taxon>
        <taxon>Bivalvia</taxon>
        <taxon>Autobranchia</taxon>
        <taxon>Pteriomorphia</taxon>
        <taxon>Ostreida</taxon>
        <taxon>Ostreoidea</taxon>
        <taxon>Ostreidae</taxon>
        <taxon>Magallana</taxon>
    </lineage>
</organism>
<feature type="region of interest" description="Disordered" evidence="1">
    <location>
        <begin position="483"/>
        <end position="519"/>
    </location>
</feature>
<sequence>MSKKDRYIFCTPKNQGTLNAREEYKRSIPLVKIPDPAESNRDGEQSPDNSFEVNKHDIHDRDEMSLLITSTPLNIARKRTQLVTEGGKPMEVEISPIGNPMELTPTGKPVEKEIHAFPCQMDVTDYPVCKTDELVISPIGNPAVEMKQLSRAMPQPPRKLNISQDVDETNLSVTDGLSPTCDSQVPDNTMVLDKTAEEDHCQADQSISERKTHPSETEIVEILAEEQYIQLKKLNDISDSFESVLKENDKTQQPALGHSPCSLIRFSGGLDGPQAIKLENFIENEYDALSVLKAVAAKLEIYVKGCQDSDQVLDSRDNPCENAESFVNPCDERTKTKVQTVFKSSLEKTPVRPRSLSSTSFKEKTDAADDRTRNADICSTTIANYESPRNSDILEERQTDVTLTAPQITVDMESSHQMSSSCTNDMKCKCRDSFVLRSSRETQTEMAVRSTGVETERISAVSVGIQCDLFLDGCDCKLEAPGSQDSFHSVASNFNPEIPTPNGKKEENGGYQLRSRKKI</sequence>
<proteinExistence type="predicted"/>
<reference evidence="2" key="1">
    <citation type="journal article" date="2012" name="Nature">
        <title>The oyster genome reveals stress adaptation and complexity of shell formation.</title>
        <authorList>
            <person name="Zhang G."/>
            <person name="Fang X."/>
            <person name="Guo X."/>
            <person name="Li L."/>
            <person name="Luo R."/>
            <person name="Xu F."/>
            <person name="Yang P."/>
            <person name="Zhang L."/>
            <person name="Wang X."/>
            <person name="Qi H."/>
            <person name="Xiong Z."/>
            <person name="Que H."/>
            <person name="Xie Y."/>
            <person name="Holland P.W."/>
            <person name="Paps J."/>
            <person name="Zhu Y."/>
            <person name="Wu F."/>
            <person name="Chen Y."/>
            <person name="Wang J."/>
            <person name="Peng C."/>
            <person name="Meng J."/>
            <person name="Yang L."/>
            <person name="Liu J."/>
            <person name="Wen B."/>
            <person name="Zhang N."/>
            <person name="Huang Z."/>
            <person name="Zhu Q."/>
            <person name="Feng Y."/>
            <person name="Mount A."/>
            <person name="Hedgecock D."/>
            <person name="Xu Z."/>
            <person name="Liu Y."/>
            <person name="Domazet-Loso T."/>
            <person name="Du Y."/>
            <person name="Sun X."/>
            <person name="Zhang S."/>
            <person name="Liu B."/>
            <person name="Cheng P."/>
            <person name="Jiang X."/>
            <person name="Li J."/>
            <person name="Fan D."/>
            <person name="Wang W."/>
            <person name="Fu W."/>
            <person name="Wang T."/>
            <person name="Wang B."/>
            <person name="Zhang J."/>
            <person name="Peng Z."/>
            <person name="Li Y."/>
            <person name="Li N."/>
            <person name="Wang J."/>
            <person name="Chen M."/>
            <person name="He Y."/>
            <person name="Tan F."/>
            <person name="Song X."/>
            <person name="Zheng Q."/>
            <person name="Huang R."/>
            <person name="Yang H."/>
            <person name="Du X."/>
            <person name="Chen L."/>
            <person name="Yang M."/>
            <person name="Gaffney P.M."/>
            <person name="Wang S."/>
            <person name="Luo L."/>
            <person name="She Z."/>
            <person name="Ming Y."/>
            <person name="Huang W."/>
            <person name="Zhang S."/>
            <person name="Huang B."/>
            <person name="Zhang Y."/>
            <person name="Qu T."/>
            <person name="Ni P."/>
            <person name="Miao G."/>
            <person name="Wang J."/>
            <person name="Wang Q."/>
            <person name="Steinberg C.E."/>
            <person name="Wang H."/>
            <person name="Li N."/>
            <person name="Qian L."/>
            <person name="Zhang G."/>
            <person name="Li Y."/>
            <person name="Yang H."/>
            <person name="Liu X."/>
            <person name="Wang J."/>
            <person name="Yin Y."/>
            <person name="Wang J."/>
        </authorList>
    </citation>
    <scope>NUCLEOTIDE SEQUENCE [LARGE SCALE GENOMIC DNA]</scope>
    <source>
        <strain evidence="2">05x7-T-G4-1.051#20</strain>
    </source>
</reference>
<protein>
    <submittedName>
        <fullName evidence="2">Uncharacterized protein</fullName>
    </submittedName>
</protein>
<gene>
    <name evidence="2" type="ORF">CGI_10008539</name>
</gene>
<dbReference type="HOGENOM" id="CLU_525040_0_0_1"/>
<evidence type="ECO:0000313" key="2">
    <source>
        <dbReference type="EMBL" id="EKC32009.1"/>
    </source>
</evidence>
<evidence type="ECO:0000256" key="1">
    <source>
        <dbReference type="SAM" id="MobiDB-lite"/>
    </source>
</evidence>
<dbReference type="AlphaFoldDB" id="K1QLQ5"/>
<name>K1QLQ5_MAGGI</name>
<accession>K1QLQ5</accession>